<dbReference type="Gene3D" id="2.60.40.4270">
    <property type="entry name" value="Listeria-Bacteroides repeat domain"/>
    <property type="match status" value="7"/>
</dbReference>
<organism evidence="4 5">
    <name type="scientific">Flammeovirga kamogawensis</name>
    <dbReference type="NCBI Taxonomy" id="373891"/>
    <lineage>
        <taxon>Bacteria</taxon>
        <taxon>Pseudomonadati</taxon>
        <taxon>Bacteroidota</taxon>
        <taxon>Cytophagia</taxon>
        <taxon>Cytophagales</taxon>
        <taxon>Flammeovirgaceae</taxon>
        <taxon>Flammeovirga</taxon>
    </lineage>
</organism>
<reference evidence="4 5" key="1">
    <citation type="submission" date="2021-05" db="EMBL/GenBank/DDBJ databases">
        <title>Comparative genomic studies on the polysaccharide-degrading batcterial strains of the Flammeovirga genus.</title>
        <authorList>
            <person name="Zewei F."/>
            <person name="Zheng Z."/>
            <person name="Yu L."/>
            <person name="Ruyue G."/>
            <person name="Yanhong M."/>
            <person name="Yuanyuan C."/>
            <person name="Jingyan G."/>
            <person name="Wenjun H."/>
        </authorList>
    </citation>
    <scope>NUCLEOTIDE SEQUENCE [LARGE SCALE GENOMIC DNA]</scope>
    <source>
        <strain evidence="4 5">YS10</strain>
        <plasmid evidence="4 5">p1</plasmid>
    </source>
</reference>
<protein>
    <submittedName>
        <fullName evidence="4">InlB B-repeat-containing protein</fullName>
    </submittedName>
</protein>
<dbReference type="InterPro" id="IPR026906">
    <property type="entry name" value="LRR_5"/>
</dbReference>
<sequence>MKKINLLAVLIFMLIASIAQAQTPYTLTDADVVVTSEGVLKSCSYNFANTDIIIPERLDGFIVKEIGTFLSSGVFSNNGITSVVLPSTLRVINAYSFHNNNLSSITLPNSIQAIYGYAFVGNASLTSYTLPTAPNRYTYNWTSRNVSYSEGDVIPASDFYESYVANPTFSGVRISGQIRGGDNVNLVVAIDGTDISSSLPTYLSSFDDGEDYEFEVDLGVDVNIIALQNSIIFTTKTLTETNIQTDVEDFDFYNSYVITDADVVVNSDGVLISTSYNFDRKDIIIPDILDGETVKVIGIENPTNNAVFEDKEIVTVEFPTTLESIQTSAFRNNNLKEIVLPNTVTKINRFAFNRNNIKAITFSTKLEAIDQGAFAFNEISTINLPNSITHIGSEAFKYNSGFSSFNLPTSPTLYTYNWSDGSNSFSEGQSVSDLDVNYDANATFLGARITGEIRGSNGVTLTITGADNRVLTLDNEDSYKIEVPKGSNINIAATKNGVAFTPSIPYDFTNLQENHLRKDFYIPHTVTDNEVYVNSNGLLSGYTGSAVDIIIPSVLDGQTVKAIQSYTFKSQNLKSVILPTKVENIERDAFNENDINEIVLPGTLSHIGSYAFANNVFTSFTLPIHHDPLYTYSWSQGGNSFNQGDIVSVLDEEYTSTESFHGVRIQGQIRGVDGVDLYVTKGGNTSVHAVLNDGESYTIETAVNSSLTIIPIKNGQSFNPSPQKVFSNIQVDAVNQDFYIPYTLTDADVVVDANGMITSYTPPTQDPVDIVIPDNLDGVEVKSIGDPANQNRGIFEFGDLKTVQLPTRLEAISYRTFKGCDLLSIYLPNTVTYIGAEAFKDNPNFTSFTLPSPTSSNADFEYRWEDSNGTSKNANDVITDFDLGYEAIRTSLVAYISGNIRALGSTTISASNGSSLNVTDYGPYSIKITKGETGTVTLTNSNSSFSPASYSYNNIQSDVANIEFTAQYSITYHNLLTGTNHANNPSTFLIHDNSALEDPNRLGYTFTGWFDGISSSNEITNLLNTNLDLYARWTPINYSINYSVTNEGTSSNPNVTNYTIEDTDITLSALSRFGYDFSGWFTDAGFTTPAGAIAIPNGSNGDITFYSKFTPQPDHVVTYHNVNGVTNVNPTSYSPTITSPISLQGLSGRTGYNFVGWYRDSGLSTSITDIQATDGVLDLYAKWEPINYTISFNVTNSSGASANSNPVTYTIETADITLSNLTKSGNNFLGWFTNPELTNAVSGVAIPVGSTGNITFYSRFYSQTNSQITYNNVNGVTNPNQATYSPGITSPITLQRLSGRTGYTFVGWFTDAGLTNQKTEINYSDGDITLYAKWDATVYTIAYSINNSSSVTNNNPTSYTIESSDISLSDVSIPGYNFGGWYTDSGLTSKVNSVAIPTGSTGNITVYAKWDAIVYTISYTINNGSGVTNSNPTSYTIESSNITLSNPSKSGHYFSGWFTNSGLTSAVSGVAVPTGSTGNKTFYSNFLADYVITFHNVEGATNPNQATYSAGSTTAITLQDLTGRDGYTFEGWFRESAFTNRITEIEVADGDIAIYAKWSKVITSVNTALLNSFKVYPNPTTGKELYVDINGISEKAVVKVYTTRGVLISSNEIYTREKINFDVPSGIYMINISTSVGEKTFKVLKN</sequence>
<proteinExistence type="predicted"/>
<comment type="subcellular location">
    <subcellularLocation>
        <location evidence="1">Cell envelope</location>
    </subcellularLocation>
</comment>
<evidence type="ECO:0000256" key="1">
    <source>
        <dbReference type="ARBA" id="ARBA00004196"/>
    </source>
</evidence>
<name>A0ABX8H4V9_9BACT</name>
<keyword evidence="4" id="KW-0614">Plasmid</keyword>
<keyword evidence="5" id="KW-1185">Reference proteome</keyword>
<feature type="domain" description="Secretion system C-terminal sorting" evidence="3">
    <location>
        <begin position="1575"/>
        <end position="1642"/>
    </location>
</feature>
<dbReference type="NCBIfam" id="TIGR04183">
    <property type="entry name" value="Por_Secre_tail"/>
    <property type="match status" value="1"/>
</dbReference>
<dbReference type="InterPro" id="IPR026444">
    <property type="entry name" value="Secre_tail"/>
</dbReference>
<dbReference type="Pfam" id="PF09479">
    <property type="entry name" value="Flg_new"/>
    <property type="match status" value="8"/>
</dbReference>
<evidence type="ECO:0000259" key="3">
    <source>
        <dbReference type="Pfam" id="PF18962"/>
    </source>
</evidence>
<accession>A0ABX8H4V9</accession>
<dbReference type="Gene3D" id="3.80.10.10">
    <property type="entry name" value="Ribonuclease Inhibitor"/>
    <property type="match status" value="5"/>
</dbReference>
<dbReference type="InterPro" id="IPR042229">
    <property type="entry name" value="Listeria/Bacterioides_rpt_sf"/>
</dbReference>
<geneLocation type="plasmid" evidence="4 5">
    <name>p1</name>
</geneLocation>
<keyword evidence="2" id="KW-0732">Signal</keyword>
<dbReference type="InterPro" id="IPR032675">
    <property type="entry name" value="LRR_dom_sf"/>
</dbReference>
<evidence type="ECO:0000313" key="4">
    <source>
        <dbReference type="EMBL" id="QWG10467.1"/>
    </source>
</evidence>
<dbReference type="Pfam" id="PF18962">
    <property type="entry name" value="Por_Secre_tail"/>
    <property type="match status" value="1"/>
</dbReference>
<feature type="signal peptide" evidence="2">
    <location>
        <begin position="1"/>
        <end position="21"/>
    </location>
</feature>
<feature type="chain" id="PRO_5047152678" evidence="2">
    <location>
        <begin position="22"/>
        <end position="1646"/>
    </location>
</feature>
<evidence type="ECO:0000256" key="2">
    <source>
        <dbReference type="SAM" id="SignalP"/>
    </source>
</evidence>
<dbReference type="RefSeq" id="WP_158631242.1">
    <property type="nucleotide sequence ID" value="NZ_CP076130.1"/>
</dbReference>
<gene>
    <name evidence="4" type="ORF">KM029_26185</name>
</gene>
<dbReference type="Pfam" id="PF13306">
    <property type="entry name" value="LRR_5"/>
    <property type="match status" value="4"/>
</dbReference>
<dbReference type="EMBL" id="CP076130">
    <property type="protein sequence ID" value="QWG10467.1"/>
    <property type="molecule type" value="Genomic_DNA"/>
</dbReference>
<dbReference type="NCBIfam" id="TIGR02543">
    <property type="entry name" value="List_Bact_rpt"/>
    <property type="match status" value="7"/>
</dbReference>
<dbReference type="InterPro" id="IPR013378">
    <property type="entry name" value="InlB-like_B-rpt"/>
</dbReference>
<dbReference type="Proteomes" id="UP000682802">
    <property type="component" value="Plasmid p1"/>
</dbReference>
<evidence type="ECO:0000313" key="5">
    <source>
        <dbReference type="Proteomes" id="UP000682802"/>
    </source>
</evidence>